<proteinExistence type="predicted"/>
<name>A0A7W5V274_9ACTN</name>
<sequence length="455" mass="48735">MPNQTRSARMTAQLLHRPPGLGPGEMVRHLLAVQAQDVPSALLAFRARSATLTVAQIEDAWRSREIVRAWGPRGTLHFVHRDDLPWLLALTRNDTGTLRRLAQEGVTGDDLPHLIDRALAGQGPLTKAQLEERLAGRAKGQGVVHLVALAAFHGLAVLGPLKGGKPTYVHAADWLGAPISFEPDRDRALAELAVRYLRAHAPATPEDLSAWSGLPVGTARTAFRLAAPSAVDDASEPGGVRLAPAFDEYLMGWADRTPILDERHRREVFPGGGILRPVMLVDGVIRGTWSRKGETVTLSPFEESEAPERESLGNGESHGRERHGEIGPHGPVKRAENDLRVAEGLGKIDRRGRSEGPDDRRGKAELGGGDFRGEEDGQEERGEDVSSRRGKLGEIDPQGREQSDGGSRALGETGSRGGGSRGGGSRGGDSPGGDARGWAEEVADVRAFLSGSPRL</sequence>
<feature type="compositionally biased region" description="Basic and acidic residues" evidence="1">
    <location>
        <begin position="371"/>
        <end position="403"/>
    </location>
</feature>
<dbReference type="GeneID" id="95388738"/>
<dbReference type="RefSeq" id="WP_183645833.1">
    <property type="nucleotide sequence ID" value="NZ_JACIBV010000001.1"/>
</dbReference>
<keyword evidence="3" id="KW-1185">Reference proteome</keyword>
<feature type="compositionally biased region" description="Basic and acidic residues" evidence="1">
    <location>
        <begin position="333"/>
        <end position="364"/>
    </location>
</feature>
<dbReference type="AlphaFoldDB" id="A0A7W5V274"/>
<evidence type="ECO:0000256" key="1">
    <source>
        <dbReference type="SAM" id="MobiDB-lite"/>
    </source>
</evidence>
<accession>A0A7W5V274</accession>
<dbReference type="PANTHER" id="PTHR38479:SF2">
    <property type="entry name" value="WINGED HELIX DNA-BINDING DOMAIN-CONTAINING PROTEIN"/>
    <property type="match status" value="1"/>
</dbReference>
<evidence type="ECO:0000313" key="3">
    <source>
        <dbReference type="Proteomes" id="UP000579945"/>
    </source>
</evidence>
<gene>
    <name evidence="2" type="ORF">FHR33_002231</name>
</gene>
<dbReference type="EMBL" id="JACIBV010000001">
    <property type="protein sequence ID" value="MBB3726371.1"/>
    <property type="molecule type" value="Genomic_DNA"/>
</dbReference>
<dbReference type="Pfam" id="PF06224">
    <property type="entry name" value="AlkZ-like"/>
    <property type="match status" value="1"/>
</dbReference>
<dbReference type="PANTHER" id="PTHR38479">
    <property type="entry name" value="LMO0824 PROTEIN"/>
    <property type="match status" value="1"/>
</dbReference>
<protein>
    <submittedName>
        <fullName evidence="2">Putative membrane protein YgcG</fullName>
    </submittedName>
</protein>
<feature type="compositionally biased region" description="Gly residues" evidence="1">
    <location>
        <begin position="414"/>
        <end position="435"/>
    </location>
</feature>
<dbReference type="Proteomes" id="UP000579945">
    <property type="component" value="Unassembled WGS sequence"/>
</dbReference>
<reference evidence="2 3" key="1">
    <citation type="submission" date="2020-08" db="EMBL/GenBank/DDBJ databases">
        <title>Sequencing the genomes of 1000 actinobacteria strains.</title>
        <authorList>
            <person name="Klenk H.-P."/>
        </authorList>
    </citation>
    <scope>NUCLEOTIDE SEQUENCE [LARGE SCALE GENOMIC DNA]</scope>
    <source>
        <strain evidence="2 3">DSM 44320</strain>
    </source>
</reference>
<comment type="caution">
    <text evidence="2">The sequence shown here is derived from an EMBL/GenBank/DDBJ whole genome shotgun (WGS) entry which is preliminary data.</text>
</comment>
<evidence type="ECO:0000313" key="2">
    <source>
        <dbReference type="EMBL" id="MBB3726371.1"/>
    </source>
</evidence>
<feature type="compositionally biased region" description="Basic and acidic residues" evidence="1">
    <location>
        <begin position="306"/>
        <end position="326"/>
    </location>
</feature>
<organism evidence="2 3">
    <name type="scientific">Nonomuraea dietziae</name>
    <dbReference type="NCBI Taxonomy" id="65515"/>
    <lineage>
        <taxon>Bacteria</taxon>
        <taxon>Bacillati</taxon>
        <taxon>Actinomycetota</taxon>
        <taxon>Actinomycetes</taxon>
        <taxon>Streptosporangiales</taxon>
        <taxon>Streptosporangiaceae</taxon>
        <taxon>Nonomuraea</taxon>
    </lineage>
</organism>
<feature type="region of interest" description="Disordered" evidence="1">
    <location>
        <begin position="296"/>
        <end position="439"/>
    </location>
</feature>
<dbReference type="InterPro" id="IPR009351">
    <property type="entry name" value="AlkZ-like"/>
</dbReference>